<dbReference type="Proteomes" id="UP001201812">
    <property type="component" value="Unassembled WGS sequence"/>
</dbReference>
<evidence type="ECO:0000256" key="6">
    <source>
        <dbReference type="ARBA" id="ARBA00023242"/>
    </source>
</evidence>
<evidence type="ECO:0000256" key="7">
    <source>
        <dbReference type="SAM" id="MobiDB-lite"/>
    </source>
</evidence>
<dbReference type="PROSITE" id="PS50166">
    <property type="entry name" value="IMPORTIN_B_NT"/>
    <property type="match status" value="1"/>
</dbReference>
<proteinExistence type="predicted"/>
<evidence type="ECO:0000259" key="8">
    <source>
        <dbReference type="PROSITE" id="PS50166"/>
    </source>
</evidence>
<evidence type="ECO:0000256" key="5">
    <source>
        <dbReference type="ARBA" id="ARBA00022927"/>
    </source>
</evidence>
<comment type="subcellular location">
    <subcellularLocation>
        <location evidence="2">Cytoplasm</location>
    </subcellularLocation>
    <subcellularLocation>
        <location evidence="1">Nucleus</location>
    </subcellularLocation>
</comment>
<evidence type="ECO:0000313" key="10">
    <source>
        <dbReference type="Proteomes" id="UP001201812"/>
    </source>
</evidence>
<name>A0AAD4R3X5_9BILA</name>
<dbReference type="InterPro" id="IPR011989">
    <property type="entry name" value="ARM-like"/>
</dbReference>
<dbReference type="PANTHER" id="PTHR10997">
    <property type="entry name" value="IMPORTIN-7, 8, 11"/>
    <property type="match status" value="1"/>
</dbReference>
<evidence type="ECO:0000256" key="4">
    <source>
        <dbReference type="ARBA" id="ARBA00022490"/>
    </source>
</evidence>
<gene>
    <name evidence="9" type="ORF">DdX_12134</name>
</gene>
<dbReference type="InterPro" id="IPR016024">
    <property type="entry name" value="ARM-type_fold"/>
</dbReference>
<evidence type="ECO:0000256" key="1">
    <source>
        <dbReference type="ARBA" id="ARBA00004123"/>
    </source>
</evidence>
<dbReference type="GO" id="GO:0005635">
    <property type="term" value="C:nuclear envelope"/>
    <property type="evidence" value="ECO:0007669"/>
    <property type="project" value="TreeGrafter"/>
</dbReference>
<dbReference type="InterPro" id="IPR001494">
    <property type="entry name" value="Importin-beta_N"/>
</dbReference>
<dbReference type="SUPFAM" id="SSF48371">
    <property type="entry name" value="ARM repeat"/>
    <property type="match status" value="1"/>
</dbReference>
<feature type="region of interest" description="Disordered" evidence="7">
    <location>
        <begin position="888"/>
        <end position="922"/>
    </location>
</feature>
<sequence length="1035" mass="117442">MEIQTIKEALRATTVAENQQHASEYLKESSKMIGFSQILFDLATPNDDSVEYAVRQAAVIYLKNLVHKSWVVDEDDKELPLSEQDKTPIRRRIISAIVNAPEPIRIHLCSCIQYIMRNDFPKNWPGLLDELVTLLHTPNGAELLGALLVILRLCKVYEYKNQEEKAPLMEVMKHILPLLQQRLTSLLTDAQCNSQASCLLQKMILKIFFCLVQFSLNTEAIPVEDFSGWIKLFLAIIECGIPPECEELETESMEDTIWWKCKKWALRIISRVFERYGSKGQVEETYATFAEWYSKEFAVPVIDSILKHVLTDYANKKFVSNWVLFLAVGHLAEALSQAQIWIVVKPHFQELLRCVIFPLLAHTEEDEQIWDDDPQEYLRCKYDTFIDLHEPSAAASQLLQGMARRKGVLQPTLEFILSHLTSSATSLDIDSALHMISVLSPTLIKNKKYKKDMEKLIHAHIVPRISHEVRFVRARACYAVKCAADAPFSPSGKILPQLIHALVERLKMSDEELPVKVEAATAIQALINDQGQKVLSLVRPHVRDILMEVLKLTSRTHVDELPPVVDSLLENFEDEVIPVAYDVAVELVNIFDSLAGMADNEDQLDEDAGGENVVTIMGVLSTLETILCLVEEHEEIVKRVEPVVRGCIIKIFDNYCGDYFDESLSLAQTLISVSISSEMWQVYDLIYSIFTREGTSFFVDCMPVLHSFLTNDTDAFLSVPTRTQYLLEMCEKTLHDPEAGDEAHIHAVKLFEVFILQCHGRVDQFVPGILQLTLNRLQQPLGQGLGDLKTQLLVVFIAAFYANSEVFLHALNQLNPTVTFEWLVKEIIANKDNFNGVHDRKMIIFLMCKVISISYEHLPDEIRNNPKLIMDFCLSQFEGLQRCIKAQAENRASDDDSSEGSSDDGDDDRMNDELNDSDDDVDEGTLEYLESLKKKDYHHFVDETEMETYTTPLDAEEGGLNVFLLFKSTFQDAQTSNPALFNSLVSSLDEEKATELQKLMTVCTQHENLEQSKKVSLGGGYAFESTAVPNNFKFS</sequence>
<reference evidence="9" key="1">
    <citation type="submission" date="2022-01" db="EMBL/GenBank/DDBJ databases">
        <title>Genome Sequence Resource for Two Populations of Ditylenchus destructor, the Migratory Endoparasitic Phytonematode.</title>
        <authorList>
            <person name="Zhang H."/>
            <person name="Lin R."/>
            <person name="Xie B."/>
        </authorList>
    </citation>
    <scope>NUCLEOTIDE SEQUENCE</scope>
    <source>
        <strain evidence="9">BazhouSP</strain>
    </source>
</reference>
<dbReference type="PANTHER" id="PTHR10997:SF18">
    <property type="entry name" value="D-IMPORTIN 7_RANBP7"/>
    <property type="match status" value="1"/>
</dbReference>
<keyword evidence="4" id="KW-0963">Cytoplasm</keyword>
<accession>A0AAD4R3X5</accession>
<keyword evidence="3" id="KW-0813">Transport</keyword>
<comment type="caution">
    <text evidence="9">The sequence shown here is derived from an EMBL/GenBank/DDBJ whole genome shotgun (WGS) entry which is preliminary data.</text>
</comment>
<evidence type="ECO:0000256" key="2">
    <source>
        <dbReference type="ARBA" id="ARBA00004496"/>
    </source>
</evidence>
<protein>
    <submittedName>
        <fullName evidence="9">Importin-8</fullName>
    </submittedName>
</protein>
<evidence type="ECO:0000313" key="9">
    <source>
        <dbReference type="EMBL" id="KAI1707905.1"/>
    </source>
</evidence>
<feature type="compositionally biased region" description="Acidic residues" evidence="7">
    <location>
        <begin position="895"/>
        <end position="922"/>
    </location>
</feature>
<keyword evidence="10" id="KW-1185">Reference proteome</keyword>
<dbReference type="GO" id="GO:0005829">
    <property type="term" value="C:cytosol"/>
    <property type="evidence" value="ECO:0007669"/>
    <property type="project" value="TreeGrafter"/>
</dbReference>
<dbReference type="Pfam" id="PF03810">
    <property type="entry name" value="IBN_N"/>
    <property type="match status" value="1"/>
</dbReference>
<evidence type="ECO:0000256" key="3">
    <source>
        <dbReference type="ARBA" id="ARBA00022448"/>
    </source>
</evidence>
<keyword evidence="6" id="KW-0539">Nucleus</keyword>
<dbReference type="SMART" id="SM00913">
    <property type="entry name" value="IBN_N"/>
    <property type="match status" value="1"/>
</dbReference>
<keyword evidence="5" id="KW-0653">Protein transport</keyword>
<dbReference type="GO" id="GO:0006606">
    <property type="term" value="P:protein import into nucleus"/>
    <property type="evidence" value="ECO:0007669"/>
    <property type="project" value="TreeGrafter"/>
</dbReference>
<dbReference type="GO" id="GO:0031267">
    <property type="term" value="F:small GTPase binding"/>
    <property type="evidence" value="ECO:0007669"/>
    <property type="project" value="InterPro"/>
</dbReference>
<dbReference type="Gene3D" id="1.25.10.10">
    <property type="entry name" value="Leucine-rich Repeat Variant"/>
    <property type="match status" value="1"/>
</dbReference>
<dbReference type="EMBL" id="JAKKPZ010000038">
    <property type="protein sequence ID" value="KAI1707905.1"/>
    <property type="molecule type" value="Genomic_DNA"/>
</dbReference>
<dbReference type="AlphaFoldDB" id="A0AAD4R3X5"/>
<organism evidence="9 10">
    <name type="scientific">Ditylenchus destructor</name>
    <dbReference type="NCBI Taxonomy" id="166010"/>
    <lineage>
        <taxon>Eukaryota</taxon>
        <taxon>Metazoa</taxon>
        <taxon>Ecdysozoa</taxon>
        <taxon>Nematoda</taxon>
        <taxon>Chromadorea</taxon>
        <taxon>Rhabditida</taxon>
        <taxon>Tylenchina</taxon>
        <taxon>Tylenchomorpha</taxon>
        <taxon>Sphaerularioidea</taxon>
        <taxon>Anguinidae</taxon>
        <taxon>Anguininae</taxon>
        <taxon>Ditylenchus</taxon>
    </lineage>
</organism>
<feature type="domain" description="Importin N-terminal" evidence="8">
    <location>
        <begin position="22"/>
        <end position="99"/>
    </location>
</feature>